<evidence type="ECO:0000313" key="11">
    <source>
        <dbReference type="Proteomes" id="UP000078428"/>
    </source>
</evidence>
<keyword evidence="11" id="KW-1185">Reference proteome</keyword>
<comment type="subcellular location">
    <subcellularLocation>
        <location evidence="1">Cell membrane</location>
        <topology evidence="1">Multi-pass membrane protein</topology>
    </subcellularLocation>
</comment>
<evidence type="ECO:0000256" key="1">
    <source>
        <dbReference type="ARBA" id="ARBA00004651"/>
    </source>
</evidence>
<dbReference type="OrthoDB" id="9810951at2"/>
<evidence type="ECO:0000256" key="3">
    <source>
        <dbReference type="ARBA" id="ARBA00022676"/>
    </source>
</evidence>
<dbReference type="PANTHER" id="PTHR33908">
    <property type="entry name" value="MANNOSYLTRANSFERASE YKCB-RELATED"/>
    <property type="match status" value="1"/>
</dbReference>
<dbReference type="Proteomes" id="UP000078428">
    <property type="component" value="Unassembled WGS sequence"/>
</dbReference>
<protein>
    <submittedName>
        <fullName evidence="10">Glycosyl transferase</fullName>
    </submittedName>
</protein>
<accession>A0A178MZ65</accession>
<feature type="transmembrane region" description="Helical" evidence="8">
    <location>
        <begin position="303"/>
        <end position="321"/>
    </location>
</feature>
<dbReference type="EMBL" id="LWQT01000020">
    <property type="protein sequence ID" value="OAN55307.1"/>
    <property type="molecule type" value="Genomic_DNA"/>
</dbReference>
<dbReference type="GO" id="GO:0005886">
    <property type="term" value="C:plasma membrane"/>
    <property type="evidence" value="ECO:0007669"/>
    <property type="project" value="UniProtKB-SubCell"/>
</dbReference>
<feature type="transmembrane region" description="Helical" evidence="8">
    <location>
        <begin position="414"/>
        <end position="434"/>
    </location>
</feature>
<evidence type="ECO:0000256" key="4">
    <source>
        <dbReference type="ARBA" id="ARBA00022679"/>
    </source>
</evidence>
<sequence length="546" mass="57650">MERLTLGFRPYALLSLLCLFLYMPGLASVPPLDRDESRFIQATRQMLETGDFIRIQFQGEMRAKKPVGAYWAQAASVSLFSDKATREVWPYRLPSALAAWAAVMMTFAFGRWMFGRETALLGAALLASSLILVSEAHQGKSDALLLATAVGAMGPLSRFYMASKGAAPAPGMVTALVFWIAIGVTILVKGPVIPAVVLLTIAALSISDRNAGWLVGLRPFTGMIVAAAIAAPWFAAISQATGGAFVGEAVKGDLLPKLLGAQESHGGWPGTYLALAAVTLWPGSLLLWPALAAAWRERLRPQVRFCLAWAGPAWIMFELVPTKLPHYVLPAFPALTLLIAAAVIGGAPTLFSRGAKLWYGVWALVALVLAGLVVAAPMQLGAGFAWISIPSAAAILVMAGFALAQALKGQMRGAALAVVVLAVTSFQVVFEGVLPQLDGMFVSRSAAQLVAERPHRGAVVVAGYAEPSLVFLLGTDTKLTDAANAANHLLNGPAALVLVADREEQAFFAKSAEIGVRPVVVGVVKGLNYSRGKRVVLTAYAVEGKL</sequence>
<feature type="transmembrane region" description="Helical" evidence="8">
    <location>
        <begin position="119"/>
        <end position="137"/>
    </location>
</feature>
<keyword evidence="6 8" id="KW-1133">Transmembrane helix</keyword>
<feature type="domain" description="Glycosyltransferase RgtA/B/C/D-like" evidence="9">
    <location>
        <begin position="64"/>
        <end position="233"/>
    </location>
</feature>
<evidence type="ECO:0000313" key="10">
    <source>
        <dbReference type="EMBL" id="OAN55307.1"/>
    </source>
</evidence>
<evidence type="ECO:0000256" key="8">
    <source>
        <dbReference type="SAM" id="Phobius"/>
    </source>
</evidence>
<evidence type="ECO:0000256" key="7">
    <source>
        <dbReference type="ARBA" id="ARBA00023136"/>
    </source>
</evidence>
<dbReference type="GO" id="GO:0010041">
    <property type="term" value="P:response to iron(III) ion"/>
    <property type="evidence" value="ECO:0007669"/>
    <property type="project" value="TreeGrafter"/>
</dbReference>
<feature type="transmembrane region" description="Helical" evidence="8">
    <location>
        <begin position="143"/>
        <end position="161"/>
    </location>
</feature>
<keyword evidence="5 8" id="KW-0812">Transmembrane</keyword>
<feature type="transmembrane region" description="Helical" evidence="8">
    <location>
        <begin position="384"/>
        <end position="407"/>
    </location>
</feature>
<name>A0A178MZ65_9PROT</name>
<evidence type="ECO:0000256" key="5">
    <source>
        <dbReference type="ARBA" id="ARBA00022692"/>
    </source>
</evidence>
<keyword evidence="2" id="KW-1003">Cell membrane</keyword>
<comment type="caution">
    <text evidence="10">The sequence shown here is derived from an EMBL/GenBank/DDBJ whole genome shotgun (WGS) entry which is preliminary data.</text>
</comment>
<evidence type="ECO:0000256" key="6">
    <source>
        <dbReference type="ARBA" id="ARBA00022989"/>
    </source>
</evidence>
<dbReference type="InterPro" id="IPR038731">
    <property type="entry name" value="RgtA/B/C-like"/>
</dbReference>
<proteinExistence type="predicted"/>
<dbReference type="AlphaFoldDB" id="A0A178MZ65"/>
<feature type="transmembrane region" description="Helical" evidence="8">
    <location>
        <begin position="357"/>
        <end position="378"/>
    </location>
</feature>
<evidence type="ECO:0000256" key="2">
    <source>
        <dbReference type="ARBA" id="ARBA00022475"/>
    </source>
</evidence>
<dbReference type="InterPro" id="IPR050297">
    <property type="entry name" value="LipidA_mod_glycosyltrf_83"/>
</dbReference>
<keyword evidence="7 8" id="KW-0472">Membrane</keyword>
<dbReference type="STRING" id="1285242.A6A04_11200"/>
<feature type="transmembrane region" description="Helical" evidence="8">
    <location>
        <begin position="327"/>
        <end position="345"/>
    </location>
</feature>
<gene>
    <name evidence="10" type="ORF">A6A04_11200</name>
</gene>
<reference evidence="10 11" key="1">
    <citation type="submission" date="2016-04" db="EMBL/GenBank/DDBJ databases">
        <title>Draft genome sequence of freshwater magnetotactic bacteria Magnetospirillum marisnigri SP-1 and Magnetospirillum moscoviense BB-1.</title>
        <authorList>
            <person name="Koziaeva V."/>
            <person name="Dziuba M.V."/>
            <person name="Ivanov T.M."/>
            <person name="Kuznetsov B."/>
            <person name="Grouzdev D.S."/>
        </authorList>
    </citation>
    <scope>NUCLEOTIDE SEQUENCE [LARGE SCALE GENOMIC DNA]</scope>
    <source>
        <strain evidence="10 11">SP-1</strain>
    </source>
</reference>
<feature type="transmembrane region" description="Helical" evidence="8">
    <location>
        <begin position="173"/>
        <end position="206"/>
    </location>
</feature>
<feature type="transmembrane region" description="Helical" evidence="8">
    <location>
        <begin position="93"/>
        <end position="112"/>
    </location>
</feature>
<dbReference type="Pfam" id="PF13231">
    <property type="entry name" value="PMT_2"/>
    <property type="match status" value="1"/>
</dbReference>
<keyword evidence="4 10" id="KW-0808">Transferase</keyword>
<feature type="transmembrane region" description="Helical" evidence="8">
    <location>
        <begin position="272"/>
        <end position="291"/>
    </location>
</feature>
<evidence type="ECO:0000259" key="9">
    <source>
        <dbReference type="Pfam" id="PF13231"/>
    </source>
</evidence>
<keyword evidence="3" id="KW-0328">Glycosyltransferase</keyword>
<dbReference type="GO" id="GO:0009103">
    <property type="term" value="P:lipopolysaccharide biosynthetic process"/>
    <property type="evidence" value="ECO:0007669"/>
    <property type="project" value="TreeGrafter"/>
</dbReference>
<dbReference type="RefSeq" id="WP_068489490.1">
    <property type="nucleotide sequence ID" value="NZ_LWQT01000020.1"/>
</dbReference>
<organism evidence="10 11">
    <name type="scientific">Paramagnetospirillum marisnigri</name>
    <dbReference type="NCBI Taxonomy" id="1285242"/>
    <lineage>
        <taxon>Bacteria</taxon>
        <taxon>Pseudomonadati</taxon>
        <taxon>Pseudomonadota</taxon>
        <taxon>Alphaproteobacteria</taxon>
        <taxon>Rhodospirillales</taxon>
        <taxon>Magnetospirillaceae</taxon>
        <taxon>Paramagnetospirillum</taxon>
    </lineage>
</organism>
<dbReference type="GO" id="GO:0016763">
    <property type="term" value="F:pentosyltransferase activity"/>
    <property type="evidence" value="ECO:0007669"/>
    <property type="project" value="TreeGrafter"/>
</dbReference>
<dbReference type="PANTHER" id="PTHR33908:SF3">
    <property type="entry name" value="UNDECAPRENYL PHOSPHATE-ALPHA-4-AMINO-4-DEOXY-L-ARABINOSE ARABINOSYL TRANSFERASE"/>
    <property type="match status" value="1"/>
</dbReference>